<dbReference type="PANTHER" id="PTHR33730:SF4">
    <property type="entry name" value="OS05G0542732 PROTEIN"/>
    <property type="match status" value="1"/>
</dbReference>
<evidence type="ECO:0000256" key="1">
    <source>
        <dbReference type="SAM" id="MobiDB-lite"/>
    </source>
</evidence>
<evidence type="ECO:0000313" key="2">
    <source>
        <dbReference type="EMBL" id="KAE9609703.1"/>
    </source>
</evidence>
<name>A0A6A5MTC9_LUPAL</name>
<comment type="caution">
    <text evidence="2">The sequence shown here is derived from an EMBL/GenBank/DDBJ whole genome shotgun (WGS) entry which is preliminary data.</text>
</comment>
<dbReference type="Pfam" id="PF15697">
    <property type="entry name" value="DUF4666"/>
    <property type="match status" value="1"/>
</dbReference>
<evidence type="ECO:0000313" key="3">
    <source>
        <dbReference type="Proteomes" id="UP000447434"/>
    </source>
</evidence>
<dbReference type="PANTHER" id="PTHR33730">
    <property type="entry name" value="OS05G0542732 PROTEIN-RELATED"/>
    <property type="match status" value="1"/>
</dbReference>
<dbReference type="OrthoDB" id="1652626at2759"/>
<dbReference type="InterPro" id="IPR031421">
    <property type="entry name" value="DUF4666"/>
</dbReference>
<feature type="region of interest" description="Disordered" evidence="1">
    <location>
        <begin position="101"/>
        <end position="121"/>
    </location>
</feature>
<feature type="compositionally biased region" description="Basic residues" evidence="1">
    <location>
        <begin position="109"/>
        <end position="121"/>
    </location>
</feature>
<gene>
    <name evidence="2" type="ORF">Lalb_Chr07g0178831</name>
</gene>
<accession>A0A6A5MTC9</accession>
<feature type="region of interest" description="Disordered" evidence="1">
    <location>
        <begin position="34"/>
        <end position="74"/>
    </location>
</feature>
<protein>
    <submittedName>
        <fullName evidence="2">Uncharacterized protein</fullName>
    </submittedName>
</protein>
<dbReference type="EMBL" id="WOCE01000007">
    <property type="protein sequence ID" value="KAE9609703.1"/>
    <property type="molecule type" value="Genomic_DNA"/>
</dbReference>
<organism evidence="2 3">
    <name type="scientific">Lupinus albus</name>
    <name type="common">White lupine</name>
    <name type="synonym">Lupinus termis</name>
    <dbReference type="NCBI Taxonomy" id="3870"/>
    <lineage>
        <taxon>Eukaryota</taxon>
        <taxon>Viridiplantae</taxon>
        <taxon>Streptophyta</taxon>
        <taxon>Embryophyta</taxon>
        <taxon>Tracheophyta</taxon>
        <taxon>Spermatophyta</taxon>
        <taxon>Magnoliopsida</taxon>
        <taxon>eudicotyledons</taxon>
        <taxon>Gunneridae</taxon>
        <taxon>Pentapetalae</taxon>
        <taxon>rosids</taxon>
        <taxon>fabids</taxon>
        <taxon>Fabales</taxon>
        <taxon>Fabaceae</taxon>
        <taxon>Papilionoideae</taxon>
        <taxon>50 kb inversion clade</taxon>
        <taxon>genistoids sensu lato</taxon>
        <taxon>core genistoids</taxon>
        <taxon>Genisteae</taxon>
        <taxon>Lupinus</taxon>
    </lineage>
</organism>
<dbReference type="Proteomes" id="UP000447434">
    <property type="component" value="Chromosome 7"/>
</dbReference>
<feature type="compositionally biased region" description="Basic and acidic residues" evidence="1">
    <location>
        <begin position="42"/>
        <end position="57"/>
    </location>
</feature>
<reference evidence="3" key="1">
    <citation type="journal article" date="2020" name="Nat. Commun.">
        <title>Genome sequence of the cluster root forming white lupin.</title>
        <authorList>
            <person name="Hufnagel B."/>
            <person name="Marques A."/>
            <person name="Soriano A."/>
            <person name="Marques L."/>
            <person name="Divol F."/>
            <person name="Doumas P."/>
            <person name="Sallet E."/>
            <person name="Mancinotti D."/>
            <person name="Carrere S."/>
            <person name="Marande W."/>
            <person name="Arribat S."/>
            <person name="Keller J."/>
            <person name="Huneau C."/>
            <person name="Blein T."/>
            <person name="Aime D."/>
            <person name="Laguerre M."/>
            <person name="Taylor J."/>
            <person name="Schubert V."/>
            <person name="Nelson M."/>
            <person name="Geu-Flores F."/>
            <person name="Crespi M."/>
            <person name="Gallardo-Guerrero K."/>
            <person name="Delaux P.-M."/>
            <person name="Salse J."/>
            <person name="Berges H."/>
            <person name="Guyot R."/>
            <person name="Gouzy J."/>
            <person name="Peret B."/>
        </authorList>
    </citation>
    <scope>NUCLEOTIDE SEQUENCE [LARGE SCALE GENOMIC DNA]</scope>
    <source>
        <strain evidence="3">cv. Amiga</strain>
    </source>
</reference>
<sequence>MADTGLQRSVTSFRRQGSSGLVWDDRFIQSLNQIQNQQQEEENPRVVEREGREEKSDGTSATLERSRSTGARPYQRVNVVAPSIDPPSPKVASCGFCFSFGEKSVPHTSAHKSKPKSRKRR</sequence>
<dbReference type="AlphaFoldDB" id="A0A6A5MTC9"/>
<proteinExistence type="predicted"/>
<keyword evidence="3" id="KW-1185">Reference proteome</keyword>